<reference evidence="1 2" key="1">
    <citation type="journal article" date="2018" name="Sci. Rep.">
        <title>Genomic signatures of local adaptation to the degree of environmental predictability in rotifers.</title>
        <authorList>
            <person name="Franch-Gras L."/>
            <person name="Hahn C."/>
            <person name="Garcia-Roger E.M."/>
            <person name="Carmona M.J."/>
            <person name="Serra M."/>
            <person name="Gomez A."/>
        </authorList>
    </citation>
    <scope>NUCLEOTIDE SEQUENCE [LARGE SCALE GENOMIC DNA]</scope>
    <source>
        <strain evidence="1">HYR1</strain>
    </source>
</reference>
<dbReference type="AlphaFoldDB" id="A0A3M7SJ32"/>
<name>A0A3M7SJ32_BRAPC</name>
<evidence type="ECO:0000313" key="1">
    <source>
        <dbReference type="EMBL" id="RNA35783.1"/>
    </source>
</evidence>
<dbReference type="Proteomes" id="UP000276133">
    <property type="component" value="Unassembled WGS sequence"/>
</dbReference>
<comment type="caution">
    <text evidence="1">The sequence shown here is derived from an EMBL/GenBank/DDBJ whole genome shotgun (WGS) entry which is preliminary data.</text>
</comment>
<protein>
    <submittedName>
        <fullName evidence="1">Uncharacterized protein</fullName>
    </submittedName>
</protein>
<keyword evidence="2" id="KW-1185">Reference proteome</keyword>
<sequence>MYETIKKDLQNFLKCNQNLSKAEVVRRFTGLRFKTSSVNRWLNVIEKDKTFKINKGSGRSAKIATKLMVAKLKAYFNHKSGQHVYLGECIKKRLESMIKEYYQDDQ</sequence>
<dbReference type="EMBL" id="REGN01001287">
    <property type="protein sequence ID" value="RNA35783.1"/>
    <property type="molecule type" value="Genomic_DNA"/>
</dbReference>
<evidence type="ECO:0000313" key="2">
    <source>
        <dbReference type="Proteomes" id="UP000276133"/>
    </source>
</evidence>
<organism evidence="1 2">
    <name type="scientific">Brachionus plicatilis</name>
    <name type="common">Marine rotifer</name>
    <name type="synonym">Brachionus muelleri</name>
    <dbReference type="NCBI Taxonomy" id="10195"/>
    <lineage>
        <taxon>Eukaryota</taxon>
        <taxon>Metazoa</taxon>
        <taxon>Spiralia</taxon>
        <taxon>Gnathifera</taxon>
        <taxon>Rotifera</taxon>
        <taxon>Eurotatoria</taxon>
        <taxon>Monogononta</taxon>
        <taxon>Pseudotrocha</taxon>
        <taxon>Ploima</taxon>
        <taxon>Brachionidae</taxon>
        <taxon>Brachionus</taxon>
    </lineage>
</organism>
<gene>
    <name evidence="1" type="ORF">BpHYR1_004523</name>
</gene>
<proteinExistence type="predicted"/>
<accession>A0A3M7SJ32</accession>